<accession>F6DB09</accession>
<keyword evidence="12" id="KW-0234">DNA repair</keyword>
<dbReference type="NCBIfam" id="TIGR01084">
    <property type="entry name" value="mutY"/>
    <property type="match status" value="1"/>
</dbReference>
<dbReference type="FunFam" id="1.10.340.30:FF:000002">
    <property type="entry name" value="Adenine DNA glycosylase"/>
    <property type="match status" value="1"/>
</dbReference>
<dbReference type="CDD" id="cd03431">
    <property type="entry name" value="NUDIX_DNA_Glycosylase_C-MutY"/>
    <property type="match status" value="1"/>
</dbReference>
<dbReference type="InterPro" id="IPR000445">
    <property type="entry name" value="HhH_motif"/>
</dbReference>
<dbReference type="GO" id="GO:0035485">
    <property type="term" value="F:adenine/guanine mispair binding"/>
    <property type="evidence" value="ECO:0007669"/>
    <property type="project" value="TreeGrafter"/>
</dbReference>
<evidence type="ECO:0000313" key="17">
    <source>
        <dbReference type="Proteomes" id="UP000009232"/>
    </source>
</evidence>
<dbReference type="GO" id="GO:0006284">
    <property type="term" value="P:base-excision repair"/>
    <property type="evidence" value="ECO:0007669"/>
    <property type="project" value="UniProtKB-UniRule"/>
</dbReference>
<dbReference type="RefSeq" id="WP_013836113.1">
    <property type="nucleotide sequence ID" value="NC_015581.1"/>
</dbReference>
<comment type="cofactor">
    <cofactor evidence="14">
        <name>[4Fe-4S] cluster</name>
        <dbReference type="ChEBI" id="CHEBI:49883"/>
    </cofactor>
    <text evidence="14">Binds 1 [4Fe-4S] cluster.</text>
</comment>
<dbReference type="AlphaFoldDB" id="F6DB09"/>
<dbReference type="CDD" id="cd00056">
    <property type="entry name" value="ENDO3c"/>
    <property type="match status" value="1"/>
</dbReference>
<dbReference type="eggNOG" id="COG1194">
    <property type="taxonomic scope" value="Bacteria"/>
</dbReference>
<dbReference type="InterPro" id="IPR004036">
    <property type="entry name" value="Endonuclease-III-like_CS2"/>
</dbReference>
<dbReference type="STRING" id="717773.Thicy_1584"/>
<dbReference type="EC" id="3.2.2.31" evidence="4 14"/>
<dbReference type="GO" id="GO:0034039">
    <property type="term" value="F:8-oxo-7,8-dihydroguanine DNA N-glycosylase activity"/>
    <property type="evidence" value="ECO:0007669"/>
    <property type="project" value="TreeGrafter"/>
</dbReference>
<evidence type="ECO:0000256" key="13">
    <source>
        <dbReference type="ARBA" id="ARBA00023295"/>
    </source>
</evidence>
<keyword evidence="11" id="KW-0411">Iron-sulfur</keyword>
<dbReference type="GO" id="GO:0046872">
    <property type="term" value="F:metal ion binding"/>
    <property type="evidence" value="ECO:0007669"/>
    <property type="project" value="UniProtKB-UniRule"/>
</dbReference>
<evidence type="ECO:0000259" key="15">
    <source>
        <dbReference type="SMART" id="SM00478"/>
    </source>
</evidence>
<dbReference type="InterPro" id="IPR029119">
    <property type="entry name" value="MutY_C"/>
</dbReference>
<dbReference type="Proteomes" id="UP000009232">
    <property type="component" value="Chromosome"/>
</dbReference>
<evidence type="ECO:0000256" key="5">
    <source>
        <dbReference type="ARBA" id="ARBA00022023"/>
    </source>
</evidence>
<evidence type="ECO:0000256" key="6">
    <source>
        <dbReference type="ARBA" id="ARBA00022485"/>
    </source>
</evidence>
<dbReference type="InterPro" id="IPR004035">
    <property type="entry name" value="Endouclease-III_FeS-bd_BS"/>
</dbReference>
<keyword evidence="9" id="KW-0378">Hydrolase</keyword>
<dbReference type="PANTHER" id="PTHR42944">
    <property type="entry name" value="ADENINE DNA GLYCOSYLASE"/>
    <property type="match status" value="1"/>
</dbReference>
<dbReference type="GO" id="GO:0000701">
    <property type="term" value="F:purine-specific mismatch base pair DNA N-glycosylase activity"/>
    <property type="evidence" value="ECO:0007669"/>
    <property type="project" value="UniProtKB-EC"/>
</dbReference>
<dbReference type="OrthoDB" id="9802365at2"/>
<evidence type="ECO:0000256" key="14">
    <source>
        <dbReference type="RuleBase" id="RU365096"/>
    </source>
</evidence>
<dbReference type="Pfam" id="PF00633">
    <property type="entry name" value="HHH"/>
    <property type="match status" value="1"/>
</dbReference>
<name>F6DB09_THICA</name>
<dbReference type="PROSITE" id="PS00764">
    <property type="entry name" value="ENDONUCLEASE_III_1"/>
    <property type="match status" value="1"/>
</dbReference>
<reference evidence="16 17" key="1">
    <citation type="submission" date="2011-05" db="EMBL/GenBank/DDBJ databases">
        <title>Complete sequence of Thioalkalimicrobium cyclicum ALM1.</title>
        <authorList>
            <consortium name="US DOE Joint Genome Institute"/>
            <person name="Lucas S."/>
            <person name="Han J."/>
            <person name="Lapidus A."/>
            <person name="Cheng J.-F."/>
            <person name="Goodwin L."/>
            <person name="Pitluck S."/>
            <person name="Peters L."/>
            <person name="Mikhailova N."/>
            <person name="Davenport K."/>
            <person name="Han C."/>
            <person name="Tapia R."/>
            <person name="Land M."/>
            <person name="Hauser L."/>
            <person name="Kyrpides N."/>
            <person name="Ivanova N."/>
            <person name="Pagani I."/>
            <person name="Kappler U."/>
            <person name="Woyke T."/>
        </authorList>
    </citation>
    <scope>NUCLEOTIDE SEQUENCE [LARGE SCALE GENOMIC DNA]</scope>
    <source>
        <strain evidence="17">DSM 14477 / JCM 11371 / ALM1</strain>
    </source>
</reference>
<evidence type="ECO:0000256" key="10">
    <source>
        <dbReference type="ARBA" id="ARBA00023004"/>
    </source>
</evidence>
<dbReference type="SUPFAM" id="SSF55811">
    <property type="entry name" value="Nudix"/>
    <property type="match status" value="1"/>
</dbReference>
<dbReference type="SUPFAM" id="SSF48150">
    <property type="entry name" value="DNA-glycosylase"/>
    <property type="match status" value="1"/>
</dbReference>
<dbReference type="InterPro" id="IPR003265">
    <property type="entry name" value="HhH-GPD_domain"/>
</dbReference>
<evidence type="ECO:0000256" key="3">
    <source>
        <dbReference type="ARBA" id="ARBA00008343"/>
    </source>
</evidence>
<keyword evidence="6" id="KW-0004">4Fe-4S</keyword>
<dbReference type="KEGG" id="tcy:Thicy_1584"/>
<keyword evidence="8 14" id="KW-0227">DNA damage</keyword>
<dbReference type="SMART" id="SM00478">
    <property type="entry name" value="ENDO3c"/>
    <property type="match status" value="1"/>
</dbReference>
<comment type="similarity">
    <text evidence="3 14">Belongs to the Nth/MutY family.</text>
</comment>
<comment type="function">
    <text evidence="2">Adenine glycosylase active on G-A mispairs. MutY also corrects error-prone DNA synthesis past GO lesions which are due to the oxidatively damaged form of guanine: 7,8-dihydro-8-oxoguanine (8-oxo-dGTP).</text>
</comment>
<evidence type="ECO:0000256" key="2">
    <source>
        <dbReference type="ARBA" id="ARBA00002933"/>
    </source>
</evidence>
<dbReference type="PANTHER" id="PTHR42944:SF1">
    <property type="entry name" value="ADENINE DNA GLYCOSYLASE"/>
    <property type="match status" value="1"/>
</dbReference>
<evidence type="ECO:0000256" key="12">
    <source>
        <dbReference type="ARBA" id="ARBA00023204"/>
    </source>
</evidence>
<dbReference type="GO" id="GO:0032357">
    <property type="term" value="F:oxidized purine DNA binding"/>
    <property type="evidence" value="ECO:0007669"/>
    <property type="project" value="TreeGrafter"/>
</dbReference>
<evidence type="ECO:0000256" key="9">
    <source>
        <dbReference type="ARBA" id="ARBA00022801"/>
    </source>
</evidence>
<dbReference type="Gene3D" id="1.10.1670.10">
    <property type="entry name" value="Helix-hairpin-Helix base-excision DNA repair enzymes (C-terminal)"/>
    <property type="match status" value="1"/>
</dbReference>
<evidence type="ECO:0000256" key="7">
    <source>
        <dbReference type="ARBA" id="ARBA00022723"/>
    </source>
</evidence>
<proteinExistence type="inferred from homology"/>
<dbReference type="Pfam" id="PF14815">
    <property type="entry name" value="NUDIX_4"/>
    <property type="match status" value="1"/>
</dbReference>
<gene>
    <name evidence="16" type="ordered locus">Thicy_1584</name>
</gene>
<dbReference type="GO" id="GO:0006298">
    <property type="term" value="P:mismatch repair"/>
    <property type="evidence" value="ECO:0007669"/>
    <property type="project" value="TreeGrafter"/>
</dbReference>
<dbReference type="InterPro" id="IPR044298">
    <property type="entry name" value="MIG/MutY"/>
</dbReference>
<evidence type="ECO:0000256" key="8">
    <source>
        <dbReference type="ARBA" id="ARBA00022763"/>
    </source>
</evidence>
<dbReference type="Gene3D" id="3.90.79.10">
    <property type="entry name" value="Nucleoside Triphosphate Pyrophosphohydrolase"/>
    <property type="match status" value="1"/>
</dbReference>
<keyword evidence="7" id="KW-0479">Metal-binding</keyword>
<dbReference type="InterPro" id="IPR015797">
    <property type="entry name" value="NUDIX_hydrolase-like_dom_sf"/>
</dbReference>
<dbReference type="GO" id="GO:0051539">
    <property type="term" value="F:4 iron, 4 sulfur cluster binding"/>
    <property type="evidence" value="ECO:0007669"/>
    <property type="project" value="UniProtKB-UniRule"/>
</dbReference>
<dbReference type="Gene3D" id="1.10.340.30">
    <property type="entry name" value="Hypothetical protein, domain 2"/>
    <property type="match status" value="1"/>
</dbReference>
<dbReference type="InterPro" id="IPR011257">
    <property type="entry name" value="DNA_glycosylase"/>
</dbReference>
<dbReference type="InterPro" id="IPR005760">
    <property type="entry name" value="A/G_AdeGlyc_MutY"/>
</dbReference>
<comment type="catalytic activity">
    <reaction evidence="1 14">
        <text>Hydrolyzes free adenine bases from 7,8-dihydro-8-oxoguanine:adenine mismatched double-stranded DNA, leaving an apurinic site.</text>
        <dbReference type="EC" id="3.2.2.31"/>
    </reaction>
</comment>
<sequence>MSFVAPLLAWFDDHGRHDLPWHQPRTAYHVWVSEIMLQQTQVQTVIPYYQRFMQRFPDVASLAAASQDEVLAHWSGLGYYARGRNLHQAAQQIINQHDGKFPQDFAAILALPGVGRSTAGAILAQAFNQPYAILDGNVKRVLARYFAIAGWPGTTGVQQQLWQQAEQLLSEVPTHRLADYTQAQMDLGATLCTRSKPRCQQCPVQATCQAWQTVQVASLPSTKPKKTRPTKQTCCWLLRNKQGQLWLQPRPGQGIWGGLYSLPETPLADPEELNLAMFESAVESLVEWPSLKHSFSHYHLMMYPVEVMLDVTLGDSIAIQKDQVCEGVPNYAAALDATGSWFNLPDALELGLPAPIRQLIEQLQAREA</sequence>
<dbReference type="HOGENOM" id="CLU_012862_0_2_6"/>
<keyword evidence="13 14" id="KW-0326">Glycosidase</keyword>
<dbReference type="EMBL" id="CP002776">
    <property type="protein sequence ID" value="AEG32342.1"/>
    <property type="molecule type" value="Genomic_DNA"/>
</dbReference>
<feature type="domain" description="HhH-GPD" evidence="15">
    <location>
        <begin position="36"/>
        <end position="190"/>
    </location>
</feature>
<keyword evidence="10 14" id="KW-0408">Iron</keyword>
<dbReference type="PROSITE" id="PS01155">
    <property type="entry name" value="ENDONUCLEASE_III_2"/>
    <property type="match status" value="1"/>
</dbReference>
<evidence type="ECO:0000256" key="11">
    <source>
        <dbReference type="ARBA" id="ARBA00023014"/>
    </source>
</evidence>
<evidence type="ECO:0000256" key="1">
    <source>
        <dbReference type="ARBA" id="ARBA00000843"/>
    </source>
</evidence>
<dbReference type="Pfam" id="PF00730">
    <property type="entry name" value="HhH-GPD"/>
    <property type="match status" value="1"/>
</dbReference>
<organism evidence="16 17">
    <name type="scientific">Thiomicrospira cyclica (strain DSM 14477 / JCM 11371 / ALM1)</name>
    <name type="common">Thioalkalimicrobium cyclicum</name>
    <dbReference type="NCBI Taxonomy" id="717773"/>
    <lineage>
        <taxon>Bacteria</taxon>
        <taxon>Pseudomonadati</taxon>
        <taxon>Pseudomonadota</taxon>
        <taxon>Gammaproteobacteria</taxon>
        <taxon>Thiotrichales</taxon>
        <taxon>Piscirickettsiaceae</taxon>
        <taxon>Thiomicrospira</taxon>
    </lineage>
</organism>
<keyword evidence="17" id="KW-1185">Reference proteome</keyword>
<dbReference type="InterPro" id="IPR023170">
    <property type="entry name" value="HhH_base_excis_C"/>
</dbReference>
<evidence type="ECO:0000256" key="4">
    <source>
        <dbReference type="ARBA" id="ARBA00012045"/>
    </source>
</evidence>
<evidence type="ECO:0000313" key="16">
    <source>
        <dbReference type="EMBL" id="AEG32342.1"/>
    </source>
</evidence>
<protein>
    <recommendedName>
        <fullName evidence="5 14">Adenine DNA glycosylase</fullName>
        <ecNumber evidence="4 14">3.2.2.31</ecNumber>
    </recommendedName>
</protein>